<keyword evidence="6" id="KW-0808">Transferase</keyword>
<dbReference type="InterPro" id="IPR003661">
    <property type="entry name" value="HisK_dim/P_dom"/>
</dbReference>
<keyword evidence="19" id="KW-1185">Reference proteome</keyword>
<evidence type="ECO:0000256" key="3">
    <source>
        <dbReference type="ARBA" id="ARBA00012438"/>
    </source>
</evidence>
<dbReference type="Pfam" id="PF00512">
    <property type="entry name" value="HisKA"/>
    <property type="match status" value="1"/>
</dbReference>
<keyword evidence="10" id="KW-0067">ATP-binding</keyword>
<feature type="transmembrane region" description="Helical" evidence="14">
    <location>
        <begin position="7"/>
        <end position="30"/>
    </location>
</feature>
<reference evidence="18" key="3">
    <citation type="submission" date="2024-03" db="EMBL/GenBank/DDBJ databases">
        <title>The Genome Sequence of Enterococcus sp. DIV0238c.</title>
        <authorList>
            <consortium name="The Broad Institute Genomics Platform"/>
            <consortium name="The Broad Institute Microbial Omics Core"/>
            <consortium name="The Broad Institute Genomic Center for Infectious Diseases"/>
            <person name="Earl A."/>
            <person name="Manson A."/>
            <person name="Gilmore M."/>
            <person name="Schwartman J."/>
            <person name="Shea T."/>
            <person name="Abouelleil A."/>
            <person name="Cao P."/>
            <person name="Chapman S."/>
            <person name="Cusick C."/>
            <person name="Young S."/>
            <person name="Neafsey D."/>
            <person name="Nusbaum C."/>
            <person name="Birren B."/>
        </authorList>
    </citation>
    <scope>NUCLEOTIDE SEQUENCE</scope>
    <source>
        <strain evidence="18">9D6_DIV0238</strain>
    </source>
</reference>
<organism evidence="17">
    <name type="scientific">Candidatus Enterococcus dunnyi</name>
    <dbReference type="NCBI Taxonomy" id="1834192"/>
    <lineage>
        <taxon>Bacteria</taxon>
        <taxon>Bacillati</taxon>
        <taxon>Bacillota</taxon>
        <taxon>Bacilli</taxon>
        <taxon>Lactobacillales</taxon>
        <taxon>Enterococcaceae</taxon>
        <taxon>Enterococcus</taxon>
    </lineage>
</organism>
<keyword evidence="12" id="KW-0902">Two-component regulatory system</keyword>
<dbReference type="Proteomes" id="UP000196151">
    <property type="component" value="Chromosome"/>
</dbReference>
<keyword evidence="7 14" id="KW-0812">Transmembrane</keyword>
<dbReference type="Gene3D" id="1.10.287.130">
    <property type="match status" value="1"/>
</dbReference>
<feature type="transmembrane region" description="Helical" evidence="14">
    <location>
        <begin position="164"/>
        <end position="183"/>
    </location>
</feature>
<dbReference type="EC" id="2.7.13.3" evidence="3"/>
<keyword evidence="11 14" id="KW-1133">Transmembrane helix</keyword>
<reference evidence="18" key="2">
    <citation type="submission" date="2017-05" db="EMBL/GenBank/DDBJ databases">
        <authorList>
            <consortium name="The Broad Institute Genomics Platform"/>
            <consortium name="The Broad Institute Genomic Center for Infectious Diseases"/>
            <person name="Earl A."/>
            <person name="Manson A."/>
            <person name="Schwartman J."/>
            <person name="Gilmore M."/>
            <person name="Abouelleil A."/>
            <person name="Cao P."/>
            <person name="Chapman S."/>
            <person name="Cusick C."/>
            <person name="Shea T."/>
            <person name="Young S."/>
            <person name="Neafsey D."/>
            <person name="Nusbaum C."/>
            <person name="Birren B."/>
        </authorList>
    </citation>
    <scope>NUCLEOTIDE SEQUENCE</scope>
    <source>
        <strain evidence="18">9D6_DIV0238</strain>
    </source>
</reference>
<evidence type="ECO:0000256" key="14">
    <source>
        <dbReference type="SAM" id="Phobius"/>
    </source>
</evidence>
<dbReference type="CDD" id="cd00075">
    <property type="entry name" value="HATPase"/>
    <property type="match status" value="1"/>
</dbReference>
<evidence type="ECO:0000256" key="13">
    <source>
        <dbReference type="ARBA" id="ARBA00023136"/>
    </source>
</evidence>
<dbReference type="SUPFAM" id="SSF47384">
    <property type="entry name" value="Homodimeric domain of signal transducing histidine kinase"/>
    <property type="match status" value="1"/>
</dbReference>
<dbReference type="CDD" id="cd06225">
    <property type="entry name" value="HAMP"/>
    <property type="match status" value="1"/>
</dbReference>
<dbReference type="Pfam" id="PF02518">
    <property type="entry name" value="HATPase_c"/>
    <property type="match status" value="1"/>
</dbReference>
<evidence type="ECO:0000313" key="19">
    <source>
        <dbReference type="Proteomes" id="UP000196151"/>
    </source>
</evidence>
<comment type="catalytic activity">
    <reaction evidence="1">
        <text>ATP + protein L-histidine = ADP + protein N-phospho-L-histidine.</text>
        <dbReference type="EC" id="2.7.13.3"/>
    </reaction>
</comment>
<evidence type="ECO:0000256" key="6">
    <source>
        <dbReference type="ARBA" id="ARBA00022679"/>
    </source>
</evidence>
<dbReference type="InterPro" id="IPR003660">
    <property type="entry name" value="HAMP_dom"/>
</dbReference>
<sequence length="475" mass="54346">MKIMWKNFLFSISVIFTVTTVSLAILYFVMPIYYEYTKLNGIKHEFGEITNELDKKSLEEMRGKIDKQLFKGQEAITLILSDQNGKIIHPYFGEENDSFSIKLGDQGETKIVDSSDTMDVELSGSNRVKEMTSSIKDNQGTHYLLTGLYSLQPISDASAVLLQIYPFLLVIDFLIGGIAAYFYSRFSTKRIKQISMATNQMLSLDHTIKCEIKGKDELALLAQDINQLDQTLLTTIDALKAEVAKVEGIERSKAEFMRVTSHELKTPVASLMGIIDGMIYNVGKFKDREYYLAVCKEILQQQADMIQNVLTVSKLDMFSLEETNQEVFSLKEVIEDKLKTYRLLAEVNQVELIVHLEECFVKGNKDELGKVINNLLSNAFRYTKTNGQIDLFLDQHTLVIENQAVKVLSKEELSQIFEPFYRPDFSRNRETGGSGLGLFIVKQILDKQEWNFSFKELEGTRMCFSIYFDTERVII</sequence>
<evidence type="ECO:0000256" key="12">
    <source>
        <dbReference type="ARBA" id="ARBA00023012"/>
    </source>
</evidence>
<dbReference type="SMART" id="SM00304">
    <property type="entry name" value="HAMP"/>
    <property type="match status" value="1"/>
</dbReference>
<dbReference type="Gene3D" id="3.30.565.10">
    <property type="entry name" value="Histidine kinase-like ATPase, C-terminal domain"/>
    <property type="match status" value="1"/>
</dbReference>
<evidence type="ECO:0000259" key="16">
    <source>
        <dbReference type="PROSITE" id="PS50885"/>
    </source>
</evidence>
<dbReference type="SMART" id="SM00388">
    <property type="entry name" value="HisKA"/>
    <property type="match status" value="1"/>
</dbReference>
<protein>
    <recommendedName>
        <fullName evidence="3">histidine kinase</fullName>
        <ecNumber evidence="3">2.7.13.3</ecNumber>
    </recommendedName>
</protein>
<dbReference type="AlphaFoldDB" id="A0A200J7I0"/>
<dbReference type="RefSeq" id="WP_087640944.1">
    <property type="nucleotide sequence ID" value="NZ_CP147246.1"/>
</dbReference>
<feature type="domain" description="HAMP" evidence="16">
    <location>
        <begin position="185"/>
        <end position="237"/>
    </location>
</feature>
<evidence type="ECO:0000256" key="7">
    <source>
        <dbReference type="ARBA" id="ARBA00022692"/>
    </source>
</evidence>
<dbReference type="InterPro" id="IPR036097">
    <property type="entry name" value="HisK_dim/P_sf"/>
</dbReference>
<keyword evidence="5" id="KW-0597">Phosphoprotein</keyword>
<dbReference type="OrthoDB" id="9762826at2"/>
<keyword evidence="4" id="KW-1003">Cell membrane</keyword>
<evidence type="ECO:0000256" key="8">
    <source>
        <dbReference type="ARBA" id="ARBA00022741"/>
    </source>
</evidence>
<dbReference type="InterPro" id="IPR005467">
    <property type="entry name" value="His_kinase_dom"/>
</dbReference>
<evidence type="ECO:0000256" key="11">
    <source>
        <dbReference type="ARBA" id="ARBA00022989"/>
    </source>
</evidence>
<dbReference type="InterPro" id="IPR050398">
    <property type="entry name" value="HssS/ArlS-like"/>
</dbReference>
<evidence type="ECO:0000256" key="10">
    <source>
        <dbReference type="ARBA" id="ARBA00022840"/>
    </source>
</evidence>
<proteinExistence type="predicted"/>
<dbReference type="PANTHER" id="PTHR45528">
    <property type="entry name" value="SENSOR HISTIDINE KINASE CPXA"/>
    <property type="match status" value="1"/>
</dbReference>
<dbReference type="SMART" id="SM00387">
    <property type="entry name" value="HATPase_c"/>
    <property type="match status" value="1"/>
</dbReference>
<evidence type="ECO:0000256" key="9">
    <source>
        <dbReference type="ARBA" id="ARBA00022777"/>
    </source>
</evidence>
<dbReference type="SUPFAM" id="SSF55874">
    <property type="entry name" value="ATPase domain of HSP90 chaperone/DNA topoisomerase II/histidine kinase"/>
    <property type="match status" value="1"/>
</dbReference>
<evidence type="ECO:0000313" key="17">
    <source>
        <dbReference type="EMBL" id="OUZ33134.1"/>
    </source>
</evidence>
<keyword evidence="9 18" id="KW-0418">Kinase</keyword>
<dbReference type="EMBL" id="NIBQ01000002">
    <property type="protein sequence ID" value="OUZ33134.1"/>
    <property type="molecule type" value="Genomic_DNA"/>
</dbReference>
<dbReference type="PROSITE" id="PS50885">
    <property type="entry name" value="HAMP"/>
    <property type="match status" value="1"/>
</dbReference>
<dbReference type="PANTHER" id="PTHR45528:SF1">
    <property type="entry name" value="SENSOR HISTIDINE KINASE CPXA"/>
    <property type="match status" value="1"/>
</dbReference>
<dbReference type="GO" id="GO:0000155">
    <property type="term" value="F:phosphorelay sensor kinase activity"/>
    <property type="evidence" value="ECO:0007669"/>
    <property type="project" value="InterPro"/>
</dbReference>
<evidence type="ECO:0000256" key="2">
    <source>
        <dbReference type="ARBA" id="ARBA00004651"/>
    </source>
</evidence>
<evidence type="ECO:0000256" key="4">
    <source>
        <dbReference type="ARBA" id="ARBA00022475"/>
    </source>
</evidence>
<evidence type="ECO:0000256" key="1">
    <source>
        <dbReference type="ARBA" id="ARBA00000085"/>
    </source>
</evidence>
<gene>
    <name evidence="18" type="ORF">A5889_001236</name>
    <name evidence="17" type="ORF">A5889_001843</name>
</gene>
<evidence type="ECO:0000256" key="5">
    <source>
        <dbReference type="ARBA" id="ARBA00022553"/>
    </source>
</evidence>
<dbReference type="Gene3D" id="6.10.340.10">
    <property type="match status" value="1"/>
</dbReference>
<keyword evidence="8" id="KW-0547">Nucleotide-binding</keyword>
<name>A0A200J7I0_9ENTE</name>
<dbReference type="GO" id="GO:0005524">
    <property type="term" value="F:ATP binding"/>
    <property type="evidence" value="ECO:0007669"/>
    <property type="project" value="UniProtKB-KW"/>
</dbReference>
<dbReference type="InterPro" id="IPR036890">
    <property type="entry name" value="HATPase_C_sf"/>
</dbReference>
<reference evidence="17" key="1">
    <citation type="submission" date="2017-05" db="EMBL/GenBank/DDBJ databases">
        <title>The Genome Sequence of Enterococcus sp. 9D6_DIV0238.</title>
        <authorList>
            <consortium name="The Broad Institute Genomics Platform"/>
            <consortium name="The Broad Institute Genomic Center for Infectious Diseases"/>
            <person name="Earl A."/>
            <person name="Manson A."/>
            <person name="Schwartman J."/>
            <person name="Gilmore M."/>
            <person name="Abouelleil A."/>
            <person name="Cao P."/>
            <person name="Chapman S."/>
            <person name="Cusick C."/>
            <person name="Shea T."/>
            <person name="Young S."/>
            <person name="Neafsey D."/>
            <person name="Nusbaum C."/>
            <person name="Birren B."/>
        </authorList>
    </citation>
    <scope>NUCLEOTIDE SEQUENCE [LARGE SCALE GENOMIC DNA]</scope>
    <source>
        <strain evidence="17">9D6_DIV0238</strain>
    </source>
</reference>
<keyword evidence="13 14" id="KW-0472">Membrane</keyword>
<dbReference type="CDD" id="cd00082">
    <property type="entry name" value="HisKA"/>
    <property type="match status" value="1"/>
</dbReference>
<evidence type="ECO:0000259" key="15">
    <source>
        <dbReference type="PROSITE" id="PS50109"/>
    </source>
</evidence>
<dbReference type="GO" id="GO:0005886">
    <property type="term" value="C:plasma membrane"/>
    <property type="evidence" value="ECO:0007669"/>
    <property type="project" value="UniProtKB-SubCell"/>
</dbReference>
<dbReference type="EMBL" id="CP147246">
    <property type="protein sequence ID" value="WYJ93734.1"/>
    <property type="molecule type" value="Genomic_DNA"/>
</dbReference>
<feature type="domain" description="Histidine kinase" evidence="15">
    <location>
        <begin position="259"/>
        <end position="472"/>
    </location>
</feature>
<accession>A0A200J7I0</accession>
<dbReference type="InterPro" id="IPR003594">
    <property type="entry name" value="HATPase_dom"/>
</dbReference>
<evidence type="ECO:0000313" key="18">
    <source>
        <dbReference type="EMBL" id="WYJ93734.1"/>
    </source>
</evidence>
<comment type="subcellular location">
    <subcellularLocation>
        <location evidence="2">Cell membrane</location>
        <topology evidence="2">Multi-pass membrane protein</topology>
    </subcellularLocation>
</comment>
<dbReference type="PROSITE" id="PS50109">
    <property type="entry name" value="HIS_KIN"/>
    <property type="match status" value="1"/>
</dbReference>